<feature type="transmembrane region" description="Helical" evidence="1">
    <location>
        <begin position="469"/>
        <end position="488"/>
    </location>
</feature>
<dbReference type="AlphaFoldDB" id="A0A3A8EDT8"/>
<comment type="caution">
    <text evidence="4">The sequence shown here is derived from an EMBL/GenBank/DDBJ whole genome shotgun (WGS) entry which is preliminary data.</text>
</comment>
<sequence length="593" mass="67334">MSENILNQPAYRRHLYSVGLALIAVSVLYLLAANWWMLPKEIQLAVPQLFLLLSASASIFFVQSQAAVQTLHTVYGLMLGLSLAVIGQVYQAGTDSYLLFLLWSLLLLPWLYRKNTGIIILLSITGFLSLMLLNTQLGFSEWQLNISVYVWLLLLWLYAKRFYIHLNKYFTLWICFWSIVSMVQYVAENEYSFVFFIAAFLPLMAVTAYEYWQKNALTVSMLSAAAGINLLIWIAYGVLDHLNLASFGLLLLVVMSLGIFGVLTKIILSLFPASNFGYIPLFIGAWLSGLLLAAFVIGIFRSAEGVFVSGLLAFPFALYLLKRNDYGYFMKQLYYCILIFAQLGLYGGLLGMFENPVAAMLVMLPLIISCYLYKLSPWLLFLQFLSAYGMLLLSLFYAVHEWGLSRDGFSWLWSIGHYFLYAVILFVLQWIDFKYRTALLLSSLFMILIGQGSLMLLLDAFSTHSASAAVIPVWGTGLLFIFWWASFYKVYAHILPLTQLLLWFAFSAVLCVFGYFEIFLGLLVLAWALFYKHAFIYVLSIVALCLMLWLLYYSLDMTFLHKSITIFGSGLAVLGLAGWLKKLSSQEAKVCKS</sequence>
<feature type="transmembrane region" description="Helical" evidence="1">
    <location>
        <begin position="96"/>
        <end position="112"/>
    </location>
</feature>
<gene>
    <name evidence="4" type="ORF">D7V32_04715</name>
</gene>
<feature type="transmembrane region" description="Helical" evidence="1">
    <location>
        <begin position="411"/>
        <end position="431"/>
    </location>
</feature>
<feature type="transmembrane region" description="Helical" evidence="1">
    <location>
        <begin position="245"/>
        <end position="264"/>
    </location>
</feature>
<evidence type="ECO:0000259" key="2">
    <source>
        <dbReference type="Pfam" id="PF09925"/>
    </source>
</evidence>
<feature type="transmembrane region" description="Helical" evidence="1">
    <location>
        <begin position="42"/>
        <end position="62"/>
    </location>
</feature>
<feature type="domain" description="DUF2157" evidence="2">
    <location>
        <begin position="13"/>
        <end position="113"/>
    </location>
</feature>
<keyword evidence="1" id="KW-1133">Transmembrane helix</keyword>
<feature type="transmembrane region" description="Helical" evidence="1">
    <location>
        <begin position="305"/>
        <end position="321"/>
    </location>
</feature>
<keyword evidence="5" id="KW-1185">Reference proteome</keyword>
<organism evidence="4 5">
    <name type="scientific">Acinetobacter tianfuensis</name>
    <dbReference type="NCBI Taxonomy" id="2419603"/>
    <lineage>
        <taxon>Bacteria</taxon>
        <taxon>Pseudomonadati</taxon>
        <taxon>Pseudomonadota</taxon>
        <taxon>Gammaproteobacteria</taxon>
        <taxon>Moraxellales</taxon>
        <taxon>Moraxellaceae</taxon>
        <taxon>Acinetobacter</taxon>
    </lineage>
</organism>
<dbReference type="EMBL" id="RAXV01000007">
    <property type="protein sequence ID" value="RKG32775.1"/>
    <property type="molecule type" value="Genomic_DNA"/>
</dbReference>
<name>A0A3A8EDT8_9GAMM</name>
<feature type="transmembrane region" description="Helical" evidence="1">
    <location>
        <begin position="119"/>
        <end position="136"/>
    </location>
</feature>
<keyword evidence="1" id="KW-0812">Transmembrane</keyword>
<keyword evidence="1" id="KW-0472">Membrane</keyword>
<feature type="transmembrane region" description="Helical" evidence="1">
    <location>
        <begin position="534"/>
        <end position="552"/>
    </location>
</feature>
<feature type="transmembrane region" description="Helical" evidence="1">
    <location>
        <begin position="276"/>
        <end position="299"/>
    </location>
</feature>
<feature type="transmembrane region" description="Helical" evidence="1">
    <location>
        <begin position="170"/>
        <end position="187"/>
    </location>
</feature>
<protein>
    <submittedName>
        <fullName evidence="4">DUF4401 domain-containing protein</fullName>
    </submittedName>
</protein>
<feature type="transmembrane region" description="Helical" evidence="1">
    <location>
        <begin position="559"/>
        <end position="580"/>
    </location>
</feature>
<evidence type="ECO:0000256" key="1">
    <source>
        <dbReference type="SAM" id="Phobius"/>
    </source>
</evidence>
<feature type="transmembrane region" description="Helical" evidence="1">
    <location>
        <begin position="15"/>
        <end position="36"/>
    </location>
</feature>
<feature type="transmembrane region" description="Helical" evidence="1">
    <location>
        <begin position="142"/>
        <end position="158"/>
    </location>
</feature>
<dbReference type="InterPro" id="IPR025513">
    <property type="entry name" value="DUF4401"/>
</dbReference>
<accession>A0A3A8EDT8</accession>
<feature type="transmembrane region" description="Helical" evidence="1">
    <location>
        <begin position="438"/>
        <end position="457"/>
    </location>
</feature>
<dbReference type="Pfam" id="PF14351">
    <property type="entry name" value="DUF4401"/>
    <property type="match status" value="1"/>
</dbReference>
<evidence type="ECO:0000259" key="3">
    <source>
        <dbReference type="Pfam" id="PF14351"/>
    </source>
</evidence>
<proteinExistence type="predicted"/>
<dbReference type="Proteomes" id="UP000282388">
    <property type="component" value="Unassembled WGS sequence"/>
</dbReference>
<evidence type="ECO:0000313" key="5">
    <source>
        <dbReference type="Proteomes" id="UP000282388"/>
    </source>
</evidence>
<evidence type="ECO:0000313" key="4">
    <source>
        <dbReference type="EMBL" id="RKG32775.1"/>
    </source>
</evidence>
<feature type="transmembrane region" description="Helical" evidence="1">
    <location>
        <begin position="500"/>
        <end position="528"/>
    </location>
</feature>
<dbReference type="InterPro" id="IPR018677">
    <property type="entry name" value="DUF2157"/>
</dbReference>
<dbReference type="Pfam" id="PF09925">
    <property type="entry name" value="DUF2157"/>
    <property type="match status" value="1"/>
</dbReference>
<feature type="transmembrane region" description="Helical" evidence="1">
    <location>
        <begin position="219"/>
        <end position="239"/>
    </location>
</feature>
<feature type="transmembrane region" description="Helical" evidence="1">
    <location>
        <begin position="333"/>
        <end position="351"/>
    </location>
</feature>
<feature type="transmembrane region" description="Helical" evidence="1">
    <location>
        <begin position="380"/>
        <end position="399"/>
    </location>
</feature>
<dbReference type="OrthoDB" id="327621at2"/>
<feature type="domain" description="DUF4401" evidence="3">
    <location>
        <begin position="283"/>
        <end position="582"/>
    </location>
</feature>
<reference evidence="4 5" key="1">
    <citation type="submission" date="2018-09" db="EMBL/GenBank/DDBJ databases">
        <title>The draft genome of Acinetobacter spp. strains.</title>
        <authorList>
            <person name="Qin J."/>
            <person name="Feng Y."/>
            <person name="Zong Z."/>
        </authorList>
    </citation>
    <scope>NUCLEOTIDE SEQUENCE [LARGE SCALE GENOMIC DNA]</scope>
    <source>
        <strain evidence="4 5">WCHAc060012</strain>
    </source>
</reference>
<feature type="transmembrane region" description="Helical" evidence="1">
    <location>
        <begin position="193"/>
        <end position="212"/>
    </location>
</feature>
<dbReference type="RefSeq" id="WP_120401758.1">
    <property type="nucleotide sequence ID" value="NZ_RAXV01000007.1"/>
</dbReference>
<feature type="transmembrane region" description="Helical" evidence="1">
    <location>
        <begin position="357"/>
        <end position="373"/>
    </location>
</feature>